<dbReference type="InterPro" id="IPR001608">
    <property type="entry name" value="Ala_racemase_N"/>
</dbReference>
<dbReference type="AlphaFoldDB" id="A0A9X4MEB3"/>
<feature type="active site" description="Proton acceptor; specific for L-alanine" evidence="5">
    <location>
        <position position="258"/>
    </location>
</feature>
<organism evidence="9 10">
    <name type="scientific">Thiovibrio frasassiensis</name>
    <dbReference type="NCBI Taxonomy" id="2984131"/>
    <lineage>
        <taxon>Bacteria</taxon>
        <taxon>Pseudomonadati</taxon>
        <taxon>Thermodesulfobacteriota</taxon>
        <taxon>Desulfobulbia</taxon>
        <taxon>Desulfobulbales</taxon>
        <taxon>Thiovibrionaceae</taxon>
        <taxon>Thiovibrio</taxon>
    </lineage>
</organism>
<comment type="caution">
    <text evidence="9">The sequence shown here is derived from an EMBL/GenBank/DDBJ whole genome shotgun (WGS) entry which is preliminary data.</text>
</comment>
<dbReference type="PRINTS" id="PR00992">
    <property type="entry name" value="ALARACEMASE"/>
</dbReference>
<dbReference type="RefSeq" id="WP_307631740.1">
    <property type="nucleotide sequence ID" value="NZ_JAPHEH010000001.1"/>
</dbReference>
<dbReference type="InterPro" id="IPR020622">
    <property type="entry name" value="Ala_racemase_pyridoxalP-BS"/>
</dbReference>
<evidence type="ECO:0000256" key="4">
    <source>
        <dbReference type="ARBA" id="ARBA00023235"/>
    </source>
</evidence>
<dbReference type="Proteomes" id="UP001154240">
    <property type="component" value="Unassembled WGS sequence"/>
</dbReference>
<dbReference type="InterPro" id="IPR000821">
    <property type="entry name" value="Ala_racemase"/>
</dbReference>
<protein>
    <recommendedName>
        <fullName evidence="5">Alanine racemase</fullName>
        <ecNumber evidence="5">5.1.1.1</ecNumber>
    </recommendedName>
</protein>
<dbReference type="PROSITE" id="PS00395">
    <property type="entry name" value="ALANINE_RACEMASE"/>
    <property type="match status" value="1"/>
</dbReference>
<feature type="active site" description="Proton acceptor; specific for D-alanine" evidence="5">
    <location>
        <position position="30"/>
    </location>
</feature>
<dbReference type="SMART" id="SM01005">
    <property type="entry name" value="Ala_racemase_C"/>
    <property type="match status" value="1"/>
</dbReference>
<evidence type="ECO:0000256" key="1">
    <source>
        <dbReference type="ARBA" id="ARBA00000316"/>
    </source>
</evidence>
<feature type="binding site" evidence="5 7">
    <location>
        <position position="128"/>
    </location>
    <ligand>
        <name>substrate</name>
    </ligand>
</feature>
<dbReference type="Pfam" id="PF00842">
    <property type="entry name" value="Ala_racemase_C"/>
    <property type="match status" value="1"/>
</dbReference>
<dbReference type="SUPFAM" id="SSF51419">
    <property type="entry name" value="PLP-binding barrel"/>
    <property type="match status" value="1"/>
</dbReference>
<name>A0A9X4MEB3_9BACT</name>
<evidence type="ECO:0000256" key="5">
    <source>
        <dbReference type="HAMAP-Rule" id="MF_01201"/>
    </source>
</evidence>
<dbReference type="EMBL" id="JAPHEH010000001">
    <property type="protein sequence ID" value="MDG4474760.1"/>
    <property type="molecule type" value="Genomic_DNA"/>
</dbReference>
<dbReference type="SUPFAM" id="SSF50621">
    <property type="entry name" value="Alanine racemase C-terminal domain-like"/>
    <property type="match status" value="1"/>
</dbReference>
<feature type="domain" description="Alanine racemase C-terminal" evidence="8">
    <location>
        <begin position="237"/>
        <end position="365"/>
    </location>
</feature>
<sequence length="376" mass="40335">MEIDRAALRHNFRQVRKLVGPSLGILAVVKADAYGHGLIPAAQAFAEAGATAFGVAEIEEGVRLRQAGITGQIVVMLGVDRQGAAEAVAHALTPVVYTLDALEALGAQAAKAGCLQGVQIKVDVGMGRLGLLPHELEPFLAALRRFPKLYLSGIASHFPKADVEGDGLTEKQYGLFQELLTRVQGDGQGRINHIANSATLLRYPGMRCDMVRPGISLYGCYPADWLSQASALELKPAMRFTTRVLQVKEIPAGQGISYGHRYVTEHSTRLAVLPVGYDDGYLRRMAGKAEVLLSGQRAPVRGMICMNACMADVTDIPGVKAGDEAVLLGGQGAGEIRAEEIARWSDTINYEILCLFGSCNRQVHVDSEESTRQSVG</sequence>
<dbReference type="HAMAP" id="MF_01201">
    <property type="entry name" value="Ala_racemase"/>
    <property type="match status" value="1"/>
</dbReference>
<dbReference type="InterPro" id="IPR029066">
    <property type="entry name" value="PLP-binding_barrel"/>
</dbReference>
<dbReference type="NCBIfam" id="TIGR00492">
    <property type="entry name" value="alr"/>
    <property type="match status" value="1"/>
</dbReference>
<reference evidence="9" key="1">
    <citation type="journal article" date="2022" name="bioRxiv">
        <title>Thiovibrio frasassiensisgen. nov., sp. nov., an autotrophic, elemental sulfur disproportionating bacterium isolated from sulfidic karst sediment, and proposal of Thiovibrionaceae fam. nov.</title>
        <authorList>
            <person name="Aronson H."/>
            <person name="Thomas C."/>
            <person name="Bhattacharyya M."/>
            <person name="Eckstein S."/>
            <person name="Jensen S."/>
            <person name="Barco R."/>
            <person name="Macalady J."/>
            <person name="Amend J."/>
        </authorList>
    </citation>
    <scope>NUCLEOTIDE SEQUENCE</scope>
    <source>
        <strain evidence="9">RS19-109</strain>
    </source>
</reference>
<dbReference type="InterPro" id="IPR009006">
    <property type="entry name" value="Ala_racemase/Decarboxylase_C"/>
</dbReference>
<gene>
    <name evidence="9" type="primary">alr</name>
    <name evidence="9" type="ORF">OLX77_01130</name>
</gene>
<dbReference type="Gene3D" id="2.40.37.10">
    <property type="entry name" value="Lyase, Ornithine Decarboxylase, Chain A, domain 1"/>
    <property type="match status" value="1"/>
</dbReference>
<evidence type="ECO:0000259" key="8">
    <source>
        <dbReference type="SMART" id="SM01005"/>
    </source>
</evidence>
<dbReference type="GO" id="GO:0008784">
    <property type="term" value="F:alanine racemase activity"/>
    <property type="evidence" value="ECO:0007669"/>
    <property type="project" value="UniProtKB-UniRule"/>
</dbReference>
<reference evidence="9" key="2">
    <citation type="submission" date="2022-10" db="EMBL/GenBank/DDBJ databases">
        <authorList>
            <person name="Aronson H.S."/>
        </authorList>
    </citation>
    <scope>NUCLEOTIDE SEQUENCE</scope>
    <source>
        <strain evidence="9">RS19-109</strain>
    </source>
</reference>
<evidence type="ECO:0000256" key="6">
    <source>
        <dbReference type="PIRSR" id="PIRSR600821-50"/>
    </source>
</evidence>
<dbReference type="PANTHER" id="PTHR30511:SF0">
    <property type="entry name" value="ALANINE RACEMASE, CATABOLIC-RELATED"/>
    <property type="match status" value="1"/>
</dbReference>
<dbReference type="InterPro" id="IPR011079">
    <property type="entry name" value="Ala_racemase_C"/>
</dbReference>
<keyword evidence="10" id="KW-1185">Reference proteome</keyword>
<evidence type="ECO:0000313" key="10">
    <source>
        <dbReference type="Proteomes" id="UP001154240"/>
    </source>
</evidence>
<feature type="modified residue" description="N6-(pyridoxal phosphate)lysine" evidence="5 6">
    <location>
        <position position="30"/>
    </location>
</feature>
<dbReference type="Gene3D" id="3.20.20.10">
    <property type="entry name" value="Alanine racemase"/>
    <property type="match status" value="1"/>
</dbReference>
<comment type="similarity">
    <text evidence="5">Belongs to the alanine racemase family.</text>
</comment>
<dbReference type="PANTHER" id="PTHR30511">
    <property type="entry name" value="ALANINE RACEMASE"/>
    <property type="match status" value="1"/>
</dbReference>
<dbReference type="GO" id="GO:0030632">
    <property type="term" value="P:D-alanine biosynthetic process"/>
    <property type="evidence" value="ECO:0007669"/>
    <property type="project" value="UniProtKB-UniRule"/>
</dbReference>
<comment type="function">
    <text evidence="5">Catalyzes the interconversion of L-alanine and D-alanine. May also act on other amino acids.</text>
</comment>
<dbReference type="EC" id="5.1.1.1" evidence="5"/>
<comment type="pathway">
    <text evidence="5">Amino-acid biosynthesis; D-alanine biosynthesis; D-alanine from L-alanine: step 1/1.</text>
</comment>
<dbReference type="GO" id="GO:0030170">
    <property type="term" value="F:pyridoxal phosphate binding"/>
    <property type="evidence" value="ECO:0007669"/>
    <property type="project" value="UniProtKB-UniRule"/>
</dbReference>
<dbReference type="GO" id="GO:0005829">
    <property type="term" value="C:cytosol"/>
    <property type="evidence" value="ECO:0007669"/>
    <property type="project" value="TreeGrafter"/>
</dbReference>
<feature type="binding site" evidence="5 7">
    <location>
        <position position="306"/>
    </location>
    <ligand>
        <name>substrate</name>
    </ligand>
</feature>
<evidence type="ECO:0000313" key="9">
    <source>
        <dbReference type="EMBL" id="MDG4474760.1"/>
    </source>
</evidence>
<keyword evidence="3 5" id="KW-0663">Pyridoxal phosphate</keyword>
<comment type="catalytic activity">
    <reaction evidence="1 5">
        <text>L-alanine = D-alanine</text>
        <dbReference type="Rhea" id="RHEA:20249"/>
        <dbReference type="ChEBI" id="CHEBI:57416"/>
        <dbReference type="ChEBI" id="CHEBI:57972"/>
        <dbReference type="EC" id="5.1.1.1"/>
    </reaction>
</comment>
<accession>A0A9X4MEB3</accession>
<keyword evidence="4 5" id="KW-0413">Isomerase</keyword>
<comment type="cofactor">
    <cofactor evidence="2 5 6">
        <name>pyridoxal 5'-phosphate</name>
        <dbReference type="ChEBI" id="CHEBI:597326"/>
    </cofactor>
</comment>
<evidence type="ECO:0000256" key="7">
    <source>
        <dbReference type="PIRSR" id="PIRSR600821-52"/>
    </source>
</evidence>
<evidence type="ECO:0000256" key="3">
    <source>
        <dbReference type="ARBA" id="ARBA00022898"/>
    </source>
</evidence>
<dbReference type="CDD" id="cd00430">
    <property type="entry name" value="PLPDE_III_AR"/>
    <property type="match status" value="1"/>
</dbReference>
<dbReference type="Pfam" id="PF01168">
    <property type="entry name" value="Ala_racemase_N"/>
    <property type="match status" value="1"/>
</dbReference>
<dbReference type="FunFam" id="3.20.20.10:FF:000002">
    <property type="entry name" value="Alanine racemase"/>
    <property type="match status" value="1"/>
</dbReference>
<evidence type="ECO:0000256" key="2">
    <source>
        <dbReference type="ARBA" id="ARBA00001933"/>
    </source>
</evidence>
<proteinExistence type="inferred from homology"/>